<dbReference type="Gene3D" id="1.10.8.60">
    <property type="match status" value="1"/>
</dbReference>
<dbReference type="CDD" id="cd00009">
    <property type="entry name" value="AAA"/>
    <property type="match status" value="1"/>
</dbReference>
<dbReference type="Pfam" id="PF10431">
    <property type="entry name" value="ClpB_D2-small"/>
    <property type="match status" value="1"/>
</dbReference>
<dbReference type="Proteomes" id="UP000265691">
    <property type="component" value="Unassembled WGS sequence"/>
</dbReference>
<dbReference type="GO" id="GO:0005737">
    <property type="term" value="C:cytoplasm"/>
    <property type="evidence" value="ECO:0007669"/>
    <property type="project" value="TreeGrafter"/>
</dbReference>
<comment type="subunit">
    <text evidence="7">Homohexamer. The oligomerization is ATP-dependent.</text>
</comment>
<dbReference type="PROSITE" id="PS00871">
    <property type="entry name" value="CLPAB_2"/>
    <property type="match status" value="1"/>
</dbReference>
<comment type="similarity">
    <text evidence="1">Belongs to the ClpA/ClpB family.</text>
</comment>
<evidence type="ECO:0000256" key="5">
    <source>
        <dbReference type="ARBA" id="ARBA00022840"/>
    </source>
</evidence>
<evidence type="ECO:0000256" key="9">
    <source>
        <dbReference type="SAM" id="Coils"/>
    </source>
</evidence>
<dbReference type="InterPro" id="IPR036628">
    <property type="entry name" value="Clp_N_dom_sf"/>
</dbReference>
<comment type="caution">
    <text evidence="11">The sequence shown here is derived from an EMBL/GenBank/DDBJ whole genome shotgun (WGS) entry which is preliminary data.</text>
</comment>
<dbReference type="SMART" id="SM01086">
    <property type="entry name" value="ClpB_D2-small"/>
    <property type="match status" value="1"/>
</dbReference>
<dbReference type="InterPro" id="IPR027417">
    <property type="entry name" value="P-loop_NTPase"/>
</dbReference>
<dbReference type="Gene3D" id="1.10.1780.10">
    <property type="entry name" value="Clp, N-terminal domain"/>
    <property type="match status" value="1"/>
</dbReference>
<dbReference type="GO" id="GO:0005524">
    <property type="term" value="F:ATP binding"/>
    <property type="evidence" value="ECO:0007669"/>
    <property type="project" value="UniProtKB-KW"/>
</dbReference>
<evidence type="ECO:0000256" key="8">
    <source>
        <dbReference type="PROSITE-ProRule" id="PRU01251"/>
    </source>
</evidence>
<dbReference type="RefSeq" id="WP_119525510.1">
    <property type="nucleotide sequence ID" value="NZ_NRHC01000083.1"/>
</dbReference>
<protein>
    <recommendedName>
        <fullName evidence="2">Chaperone protein ClpB</fullName>
    </recommendedName>
</protein>
<dbReference type="InterPro" id="IPR003593">
    <property type="entry name" value="AAA+_ATPase"/>
</dbReference>
<dbReference type="PANTHER" id="PTHR11638">
    <property type="entry name" value="ATP-DEPENDENT CLP PROTEASE"/>
    <property type="match status" value="1"/>
</dbReference>
<accession>A0A3A1Y2K2</accession>
<dbReference type="PANTHER" id="PTHR11638:SF18">
    <property type="entry name" value="HEAT SHOCK PROTEIN 104"/>
    <property type="match status" value="1"/>
</dbReference>
<dbReference type="AlphaFoldDB" id="A0A3A1Y2K2"/>
<feature type="coiled-coil region" evidence="9">
    <location>
        <begin position="442"/>
        <end position="500"/>
    </location>
</feature>
<keyword evidence="12" id="KW-1185">Reference proteome</keyword>
<dbReference type="OrthoDB" id="9803641at2"/>
<evidence type="ECO:0000259" key="10">
    <source>
        <dbReference type="PROSITE" id="PS51903"/>
    </source>
</evidence>
<keyword evidence="4" id="KW-0547">Nucleotide-binding</keyword>
<dbReference type="InterPro" id="IPR001270">
    <property type="entry name" value="ClpA/B"/>
</dbReference>
<proteinExistence type="inferred from homology"/>
<keyword evidence="3 8" id="KW-0677">Repeat</keyword>
<dbReference type="PROSITE" id="PS51903">
    <property type="entry name" value="CLP_R"/>
    <property type="match status" value="1"/>
</dbReference>
<dbReference type="InterPro" id="IPR028299">
    <property type="entry name" value="ClpA/B_CS2"/>
</dbReference>
<dbReference type="Pfam" id="PF17871">
    <property type="entry name" value="AAA_lid_9"/>
    <property type="match status" value="1"/>
</dbReference>
<gene>
    <name evidence="11" type="ORF">CKF54_06270</name>
</gene>
<evidence type="ECO:0000256" key="3">
    <source>
        <dbReference type="ARBA" id="ARBA00022737"/>
    </source>
</evidence>
<dbReference type="FunFam" id="3.40.50.300:FF:000010">
    <property type="entry name" value="Chaperone clpB 1, putative"/>
    <property type="match status" value="1"/>
</dbReference>
<name>A0A3A1Y2K2_9GAMM</name>
<dbReference type="SUPFAM" id="SSF81923">
    <property type="entry name" value="Double Clp-N motif"/>
    <property type="match status" value="1"/>
</dbReference>
<evidence type="ECO:0000256" key="1">
    <source>
        <dbReference type="ARBA" id="ARBA00008675"/>
    </source>
</evidence>
<dbReference type="Gene3D" id="3.40.50.300">
    <property type="entry name" value="P-loop containing nucleotide triphosphate hydrolases"/>
    <property type="match status" value="3"/>
</dbReference>
<dbReference type="InterPro" id="IPR050130">
    <property type="entry name" value="ClpA_ClpB"/>
</dbReference>
<evidence type="ECO:0000256" key="6">
    <source>
        <dbReference type="ARBA" id="ARBA00023186"/>
    </source>
</evidence>
<dbReference type="CDD" id="cd19499">
    <property type="entry name" value="RecA-like_ClpB_Hsp104-like"/>
    <property type="match status" value="1"/>
</dbReference>
<reference evidence="11 12" key="1">
    <citation type="submission" date="2017-08" db="EMBL/GenBank/DDBJ databases">
        <title>Reclassification of Bisgaard taxon 37 and 44.</title>
        <authorList>
            <person name="Christensen H."/>
        </authorList>
    </citation>
    <scope>NUCLEOTIDE SEQUENCE [LARGE SCALE GENOMIC DNA]</scope>
    <source>
        <strain evidence="11 12">B96_3</strain>
    </source>
</reference>
<dbReference type="PRINTS" id="PR00300">
    <property type="entry name" value="CLPPROTEASEA"/>
</dbReference>
<dbReference type="SMART" id="SM00382">
    <property type="entry name" value="AAA"/>
    <property type="match status" value="2"/>
</dbReference>
<dbReference type="FunFam" id="3.40.50.300:FF:000025">
    <property type="entry name" value="ATP-dependent Clp protease subunit"/>
    <property type="match status" value="1"/>
</dbReference>
<dbReference type="SUPFAM" id="SSF52540">
    <property type="entry name" value="P-loop containing nucleoside triphosphate hydrolases"/>
    <property type="match status" value="2"/>
</dbReference>
<evidence type="ECO:0000256" key="4">
    <source>
        <dbReference type="ARBA" id="ARBA00022741"/>
    </source>
</evidence>
<dbReference type="InterPro" id="IPR041546">
    <property type="entry name" value="ClpA/ClpB_AAA_lid"/>
</dbReference>
<evidence type="ECO:0000313" key="12">
    <source>
        <dbReference type="Proteomes" id="UP000265691"/>
    </source>
</evidence>
<keyword evidence="5" id="KW-0067">ATP-binding</keyword>
<dbReference type="InterPro" id="IPR019489">
    <property type="entry name" value="Clp_ATPase_C"/>
</dbReference>
<dbReference type="InterPro" id="IPR004176">
    <property type="entry name" value="Clp_R_N"/>
</dbReference>
<organism evidence="11 12">
    <name type="scientific">Psittacicella hinzii</name>
    <dbReference type="NCBI Taxonomy" id="2028575"/>
    <lineage>
        <taxon>Bacteria</taxon>
        <taxon>Pseudomonadati</taxon>
        <taxon>Pseudomonadota</taxon>
        <taxon>Gammaproteobacteria</taxon>
        <taxon>Pasteurellales</taxon>
        <taxon>Psittacicellaceae</taxon>
        <taxon>Psittacicella</taxon>
    </lineage>
</organism>
<dbReference type="FunFam" id="3.40.50.300:FF:000120">
    <property type="entry name" value="ATP-dependent chaperone ClpB"/>
    <property type="match status" value="1"/>
</dbReference>
<dbReference type="InterPro" id="IPR003959">
    <property type="entry name" value="ATPase_AAA_core"/>
</dbReference>
<evidence type="ECO:0000256" key="2">
    <source>
        <dbReference type="ARBA" id="ARBA00017574"/>
    </source>
</evidence>
<dbReference type="Pfam" id="PF02861">
    <property type="entry name" value="Clp_N"/>
    <property type="match status" value="1"/>
</dbReference>
<dbReference type="Pfam" id="PF07724">
    <property type="entry name" value="AAA_2"/>
    <property type="match status" value="1"/>
</dbReference>
<feature type="domain" description="Clp R" evidence="10">
    <location>
        <begin position="2"/>
        <end position="153"/>
    </location>
</feature>
<keyword evidence="6" id="KW-0143">Chaperone</keyword>
<evidence type="ECO:0000256" key="7">
    <source>
        <dbReference type="ARBA" id="ARBA00026057"/>
    </source>
</evidence>
<evidence type="ECO:0000313" key="11">
    <source>
        <dbReference type="EMBL" id="RIY31640.1"/>
    </source>
</evidence>
<dbReference type="GO" id="GO:0034605">
    <property type="term" value="P:cellular response to heat"/>
    <property type="evidence" value="ECO:0007669"/>
    <property type="project" value="TreeGrafter"/>
</dbReference>
<sequence length="884" mass="99596">MSEQRFTNSLINTFTRAQQIADQAQHAQVTDLHLMKAALESQANPLSSLLSTMGVNLATVSQAVEQRLGSLPTVSDNSMQKDADSILSAHFNRALVLTSRFGDKYASLELYLLAVVEDTNHNNVLRNIFLSLPQKDDFTAKNIEATIKFLRQGRTVDSSDDNALTDEVKAFLTDLTELAEQGKLDPVIGRHEEINRSLQILQRRSKNNPVLIGKPGVGKTAVVEGIAQLIVKGDVPESLKNARILSLDLGALMSGTQYRGQFEEKIKKMLDALKSSSTNVILFIDELHQIVGSGKTGDSAMDLGNLLKPALSRGEIHCIGATTLNEYRQYIEKDSALERRFQKVMVEEPSVEDTVNILRGLKERYSLHHKVQITDSAIVAAAVLSNRYITDRTLPDKAIDLIDEAASKISMEISSEPTQMIRLRNAIDELKISQFALSKEEDEESKKRLAKIEVEIQTKEQEYDSLKEVLNSEKSRLNADQDLKIKLEKLKLEAERAQQAGEYEVASRLRYQDIPALEKQLEQLGNEDFDYQLIRTRVTEKEVAEIISQQTGIPLSKLQQSEKEKLLNLENVLGEYVIGQPEAIQVVSNAVRRSRAHIQDDKKPLGSFLFLGTTGVGKTELAKALAYQLFDNDENIVRIDMSEYMEKHTVSRLIGAAPGYVGYEEGGQLTEAVRRNPYSIVLFDEVEKAHPDVFNVFLQILDNGQLTDGQGRVVNFRNTVIIMTSNIGSREIMENSDLPYEKLRDMELEILKQYLKPEILNRIDDIVVFHPLAKEDMKRIAQIQINRLNSRLRYQELLLKVEDGALDFLCDVGYDREFGARPLKRVITNYIENPLSRLIISGQAPEHSYVIVERNSSYVDEDTTPDVEPLVFKVEPASPHEVFF</sequence>
<keyword evidence="9" id="KW-0175">Coiled coil</keyword>
<dbReference type="Pfam" id="PF00004">
    <property type="entry name" value="AAA"/>
    <property type="match status" value="1"/>
</dbReference>
<dbReference type="EMBL" id="NRHC01000083">
    <property type="protein sequence ID" value="RIY31640.1"/>
    <property type="molecule type" value="Genomic_DNA"/>
</dbReference>
<dbReference type="GO" id="GO:0016887">
    <property type="term" value="F:ATP hydrolysis activity"/>
    <property type="evidence" value="ECO:0007669"/>
    <property type="project" value="InterPro"/>
</dbReference>